<dbReference type="EMBL" id="CP060385">
    <property type="protein sequence ID" value="QOX89393.1"/>
    <property type="molecule type" value="Genomic_DNA"/>
</dbReference>
<evidence type="ECO:0000259" key="1">
    <source>
        <dbReference type="Pfam" id="PF13684"/>
    </source>
</evidence>
<name>A0A7S7JMS8_9MOLU</name>
<dbReference type="Pfam" id="PF13684">
    <property type="entry name" value="FakA-like_C"/>
    <property type="match status" value="1"/>
</dbReference>
<organism evidence="2">
    <name type="scientific">Candidatus Phytoplasma australasiaticum subsp. australasiaticum</name>
    <dbReference type="NCBI Taxonomy" id="2832407"/>
    <lineage>
        <taxon>Bacteria</taxon>
        <taxon>Bacillati</taxon>
        <taxon>Mycoplasmatota</taxon>
        <taxon>Mollicutes</taxon>
        <taxon>Acholeplasmatales</taxon>
        <taxon>Acholeplasmataceae</taxon>
        <taxon>Candidatus Phytoplasma</taxon>
        <taxon>16SrII (Peanut WB group)</taxon>
        <taxon>Candidatus Phytoplasma australasiaticum</taxon>
    </lineage>
</organism>
<dbReference type="AlphaFoldDB" id="A0A7S7JMS8"/>
<gene>
    <name evidence="2" type="ORF">H7685_00235</name>
</gene>
<protein>
    <recommendedName>
        <fullName evidence="1">Fatty acid kinase subunit A-like C-terminal domain-containing protein</fullName>
    </recommendedName>
</protein>
<sequence>MQLLTKYFEKILKWIILLLLNNEKLFGTFWTNFNKILNKLEISDVILFPNNPEILANSDLIKNFNNFNISIMNTSNIAQGYNALVAFDETLSYSENISHMNDNIKNNLVGKILFNPNVNLLENFSSDFEAFLDSTFFKKIII</sequence>
<reference evidence="2" key="1">
    <citation type="submission" date="2020-08" db="EMBL/GenBank/DDBJ databases">
        <title>Phytoplasma sp. strain PR08 associated with Phyllody Disease of Parthenium hysterophorus.</title>
        <authorList>
            <person name="Kirdat K."/>
            <person name="Tiwarekar B."/>
            <person name="Yadav A."/>
        </authorList>
    </citation>
    <scope>NUCLEOTIDE SEQUENCE [LARGE SCALE GENOMIC DNA]</scope>
    <source>
        <strain evidence="2">PR08</strain>
    </source>
</reference>
<proteinExistence type="predicted"/>
<accession>A0A7S7JMS8</accession>
<evidence type="ECO:0000313" key="2">
    <source>
        <dbReference type="EMBL" id="QOX89393.1"/>
    </source>
</evidence>
<dbReference type="InterPro" id="IPR033470">
    <property type="entry name" value="FakA-like_C"/>
</dbReference>
<feature type="domain" description="Fatty acid kinase subunit A-like C-terminal" evidence="1">
    <location>
        <begin position="34"/>
        <end position="112"/>
    </location>
</feature>